<dbReference type="GeneID" id="62196329"/>
<evidence type="ECO:0000259" key="1">
    <source>
        <dbReference type="Pfam" id="PF01593"/>
    </source>
</evidence>
<organism evidence="2 3">
    <name type="scientific">Eeniella nana</name>
    <name type="common">Yeast</name>
    <name type="synonym">Brettanomyces nanus</name>
    <dbReference type="NCBI Taxonomy" id="13502"/>
    <lineage>
        <taxon>Eukaryota</taxon>
        <taxon>Fungi</taxon>
        <taxon>Dikarya</taxon>
        <taxon>Ascomycota</taxon>
        <taxon>Saccharomycotina</taxon>
        <taxon>Pichiomycetes</taxon>
        <taxon>Pichiales</taxon>
        <taxon>Pichiaceae</taxon>
        <taxon>Brettanomyces</taxon>
    </lineage>
</organism>
<feature type="domain" description="Amine oxidase" evidence="1">
    <location>
        <begin position="13"/>
        <end position="495"/>
    </location>
</feature>
<dbReference type="GO" id="GO:0016491">
    <property type="term" value="F:oxidoreductase activity"/>
    <property type="evidence" value="ECO:0007669"/>
    <property type="project" value="InterPro"/>
</dbReference>
<dbReference type="AlphaFoldDB" id="A0A875S6E8"/>
<proteinExistence type="predicted"/>
<dbReference type="Gene3D" id="3.90.660.10">
    <property type="match status" value="1"/>
</dbReference>
<dbReference type="SUPFAM" id="SSF51905">
    <property type="entry name" value="FAD/NAD(P)-binding domain"/>
    <property type="match status" value="1"/>
</dbReference>
<evidence type="ECO:0000313" key="2">
    <source>
        <dbReference type="EMBL" id="QPG75572.1"/>
    </source>
</evidence>
<dbReference type="PANTHER" id="PTHR10742:SF410">
    <property type="entry name" value="LYSINE-SPECIFIC HISTONE DEMETHYLASE 2"/>
    <property type="match status" value="1"/>
</dbReference>
<dbReference type="InterPro" id="IPR050281">
    <property type="entry name" value="Flavin_monoamine_oxidase"/>
</dbReference>
<accession>A0A875S6E8</accession>
<dbReference type="InterPro" id="IPR002937">
    <property type="entry name" value="Amino_oxidase"/>
</dbReference>
<dbReference type="PANTHER" id="PTHR10742">
    <property type="entry name" value="FLAVIN MONOAMINE OXIDASE"/>
    <property type="match status" value="1"/>
</dbReference>
<dbReference type="Gene3D" id="3.50.50.60">
    <property type="entry name" value="FAD/NAD(P)-binding domain"/>
    <property type="match status" value="1"/>
</dbReference>
<sequence length="504" mass="56570">MNHHTTIIIGAGISGIKAANDLTQNGIDTLILEARDRLGGRLHTIKTESGIPLDIGASWFHDCLVNPLLRKAVDTGNVQFYYDDGRFDIFTKQHGLVNDNMKFKPVADEIKDYLKQICSEQFTSDNDISVRQACYNYFKLKGYTLTEDQIRYAPQLIRYFEMWIGSSWDSLSARLISSDEHWGRNALVTNGYMTFYYDELDELASGFGTGKGTGRGTGKGTDLIGSRILLNKVVYRIRFDQKTRYIMVSARDQTTNEETTYSCDYLLCSVPLSVLKLSSSEATGSIRWEPPLPQSLVEKLGKVSFSGLGKVFLEFKDCFWPQETDRFLCLADPDDELTLSITENRPITFSSSGRITDDPDPFKYTVLFMNLYRAAKVPVLLALISEPLTNFIESSDDETIWRFFRPLVANISKPVESEPVSIHHTNWTNDPFSRGSYTGVTVGDDLMPCIEALQEAKGIFDGKGRVRFMGEGVIDEGNGCVHGAWLTGQREAGKVVGMINRGRL</sequence>
<dbReference type="Proteomes" id="UP000662931">
    <property type="component" value="Chromosome 3"/>
</dbReference>
<keyword evidence="3" id="KW-1185">Reference proteome</keyword>
<dbReference type="OrthoDB" id="5046242at2759"/>
<evidence type="ECO:0000313" key="3">
    <source>
        <dbReference type="Proteomes" id="UP000662931"/>
    </source>
</evidence>
<reference evidence="2" key="1">
    <citation type="submission" date="2020-10" db="EMBL/GenBank/DDBJ databases">
        <authorList>
            <person name="Roach M.J.R."/>
        </authorList>
    </citation>
    <scope>NUCLEOTIDE SEQUENCE</scope>
    <source>
        <strain evidence="2">CBS 1945</strain>
    </source>
</reference>
<dbReference type="KEGG" id="bnn:FOA43_002928"/>
<dbReference type="RefSeq" id="XP_038779137.1">
    <property type="nucleotide sequence ID" value="XM_038923209.1"/>
</dbReference>
<name>A0A875S6E8_EENNA</name>
<dbReference type="InterPro" id="IPR036188">
    <property type="entry name" value="FAD/NAD-bd_sf"/>
</dbReference>
<dbReference type="Pfam" id="PF01593">
    <property type="entry name" value="Amino_oxidase"/>
    <property type="match status" value="1"/>
</dbReference>
<dbReference type="SUPFAM" id="SSF54373">
    <property type="entry name" value="FAD-linked reductases, C-terminal domain"/>
    <property type="match status" value="1"/>
</dbReference>
<gene>
    <name evidence="2" type="ORF">FOA43_002928</name>
</gene>
<protein>
    <recommendedName>
        <fullName evidence="1">Amine oxidase domain-containing protein</fullName>
    </recommendedName>
</protein>
<dbReference type="EMBL" id="CP064814">
    <property type="protein sequence ID" value="QPG75572.1"/>
    <property type="molecule type" value="Genomic_DNA"/>
</dbReference>